<dbReference type="GO" id="GO:0016831">
    <property type="term" value="F:carboxy-lyase activity"/>
    <property type="evidence" value="ECO:0007669"/>
    <property type="project" value="UniProtKB-KW"/>
</dbReference>
<evidence type="ECO:0000256" key="3">
    <source>
        <dbReference type="SAM" id="MobiDB-lite"/>
    </source>
</evidence>
<keyword evidence="1" id="KW-0210">Decarboxylase</keyword>
<dbReference type="InterPro" id="IPR051818">
    <property type="entry name" value="TPP_dependent_decarboxylase"/>
</dbReference>
<dbReference type="InterPro" id="IPR012001">
    <property type="entry name" value="Thiamin_PyroP_enz_TPP-bd_dom"/>
</dbReference>
<dbReference type="EMBL" id="QGKS01000258">
    <property type="protein sequence ID" value="PWR13600.1"/>
    <property type="molecule type" value="Genomic_DNA"/>
</dbReference>
<dbReference type="Proteomes" id="UP000246050">
    <property type="component" value="Unassembled WGS sequence"/>
</dbReference>
<feature type="domain" description="Thiamine pyrophosphate enzyme N-terminal TPP-binding" evidence="4">
    <location>
        <begin position="18"/>
        <end position="120"/>
    </location>
</feature>
<sequence>MNPDQQDTRPPTHQLDPEAVVRELLDCGITHVITVPDYVMLSVYRALEAKPATHPQLIYTCTEDEAVTMAAGLHIGGARPMVMMQNQGLYASLNAVRAVGIDARLPLFMMIGQFGREYANLGRSRQESTRPLVRNCERILDALDIPYIACERPEDVGNVSKAYRLSQERQWPCATLIGTYTAWPGVPTSDGDGAGGAPDAAQVHDAKR</sequence>
<evidence type="ECO:0000313" key="6">
    <source>
        <dbReference type="Proteomes" id="UP000246050"/>
    </source>
</evidence>
<proteinExistence type="predicted"/>
<dbReference type="OrthoDB" id="9785953at2"/>
<organism evidence="5 6">
    <name type="scientific">Micromonospora sicca</name>
    <dbReference type="NCBI Taxonomy" id="2202420"/>
    <lineage>
        <taxon>Bacteria</taxon>
        <taxon>Bacillati</taxon>
        <taxon>Actinomycetota</taxon>
        <taxon>Actinomycetes</taxon>
        <taxon>Micromonosporales</taxon>
        <taxon>Micromonosporaceae</taxon>
        <taxon>Micromonospora</taxon>
    </lineage>
</organism>
<dbReference type="PANTHER" id="PTHR42818:SF1">
    <property type="entry name" value="SULFOPYRUVATE DECARBOXYLASE"/>
    <property type="match status" value="1"/>
</dbReference>
<accession>A0A317DHD9</accession>
<evidence type="ECO:0000256" key="1">
    <source>
        <dbReference type="ARBA" id="ARBA00022793"/>
    </source>
</evidence>
<name>A0A317DHD9_9ACTN</name>
<dbReference type="GO" id="GO:0030976">
    <property type="term" value="F:thiamine pyrophosphate binding"/>
    <property type="evidence" value="ECO:0007669"/>
    <property type="project" value="InterPro"/>
</dbReference>
<dbReference type="GO" id="GO:0000287">
    <property type="term" value="F:magnesium ion binding"/>
    <property type="evidence" value="ECO:0007669"/>
    <property type="project" value="UniProtKB-ARBA"/>
</dbReference>
<evidence type="ECO:0000256" key="2">
    <source>
        <dbReference type="ARBA" id="ARBA00023239"/>
    </source>
</evidence>
<gene>
    <name evidence="5" type="ORF">DKT69_19885</name>
</gene>
<dbReference type="PANTHER" id="PTHR42818">
    <property type="entry name" value="SULFOPYRUVATE DECARBOXYLASE SUBUNIT ALPHA"/>
    <property type="match status" value="1"/>
</dbReference>
<evidence type="ECO:0000259" key="4">
    <source>
        <dbReference type="Pfam" id="PF02776"/>
    </source>
</evidence>
<protein>
    <submittedName>
        <fullName evidence="5">Thiamine pyrophosphate-binding protein</fullName>
    </submittedName>
</protein>
<keyword evidence="2" id="KW-0456">Lyase</keyword>
<dbReference type="RefSeq" id="WP_109803030.1">
    <property type="nucleotide sequence ID" value="NZ_QGKS01000258.1"/>
</dbReference>
<evidence type="ECO:0000313" key="5">
    <source>
        <dbReference type="EMBL" id="PWR13600.1"/>
    </source>
</evidence>
<dbReference type="AlphaFoldDB" id="A0A317DHD9"/>
<dbReference type="CDD" id="cd07035">
    <property type="entry name" value="TPP_PYR_POX_like"/>
    <property type="match status" value="1"/>
</dbReference>
<dbReference type="Gene3D" id="3.40.50.970">
    <property type="match status" value="1"/>
</dbReference>
<dbReference type="SUPFAM" id="SSF52518">
    <property type="entry name" value="Thiamin diphosphate-binding fold (THDP-binding)"/>
    <property type="match status" value="1"/>
</dbReference>
<comment type="caution">
    <text evidence="5">The sequence shown here is derived from an EMBL/GenBank/DDBJ whole genome shotgun (WGS) entry which is preliminary data.</text>
</comment>
<dbReference type="Pfam" id="PF02776">
    <property type="entry name" value="TPP_enzyme_N"/>
    <property type="match status" value="1"/>
</dbReference>
<feature type="region of interest" description="Disordered" evidence="3">
    <location>
        <begin position="188"/>
        <end position="208"/>
    </location>
</feature>
<dbReference type="InterPro" id="IPR029061">
    <property type="entry name" value="THDP-binding"/>
</dbReference>
<reference evidence="5 6" key="1">
    <citation type="submission" date="2018-05" db="EMBL/GenBank/DDBJ databases">
        <title>Micromonosporas from Atacama Desert.</title>
        <authorList>
            <person name="Carro L."/>
            <person name="Golinska P."/>
            <person name="Klenk H.-P."/>
            <person name="Goodfellow M."/>
        </authorList>
    </citation>
    <scope>NUCLEOTIDE SEQUENCE [LARGE SCALE GENOMIC DNA]</scope>
    <source>
        <strain evidence="5 6">4G51</strain>
    </source>
</reference>